<accession>A0AAV4Y2N5</accession>
<gene>
    <name evidence="1" type="ORF">CEXT_218201</name>
</gene>
<proteinExistence type="predicted"/>
<dbReference type="EMBL" id="BPLR01001271">
    <property type="protein sequence ID" value="GIZ01260.1"/>
    <property type="molecule type" value="Genomic_DNA"/>
</dbReference>
<organism evidence="1 2">
    <name type="scientific">Caerostris extrusa</name>
    <name type="common">Bark spider</name>
    <name type="synonym">Caerostris bankana</name>
    <dbReference type="NCBI Taxonomy" id="172846"/>
    <lineage>
        <taxon>Eukaryota</taxon>
        <taxon>Metazoa</taxon>
        <taxon>Ecdysozoa</taxon>
        <taxon>Arthropoda</taxon>
        <taxon>Chelicerata</taxon>
        <taxon>Arachnida</taxon>
        <taxon>Araneae</taxon>
        <taxon>Araneomorphae</taxon>
        <taxon>Entelegynae</taxon>
        <taxon>Araneoidea</taxon>
        <taxon>Araneidae</taxon>
        <taxon>Caerostris</taxon>
    </lineage>
</organism>
<evidence type="ECO:0000313" key="2">
    <source>
        <dbReference type="Proteomes" id="UP001054945"/>
    </source>
</evidence>
<reference evidence="1 2" key="1">
    <citation type="submission" date="2021-06" db="EMBL/GenBank/DDBJ databases">
        <title>Caerostris extrusa draft genome.</title>
        <authorList>
            <person name="Kono N."/>
            <person name="Arakawa K."/>
        </authorList>
    </citation>
    <scope>NUCLEOTIDE SEQUENCE [LARGE SCALE GENOMIC DNA]</scope>
</reference>
<name>A0AAV4Y2N5_CAEEX</name>
<keyword evidence="2" id="KW-1185">Reference proteome</keyword>
<dbReference type="AlphaFoldDB" id="A0AAV4Y2N5"/>
<sequence>MIAPLSLHTGVCSMDLSPVSVMKGVFDNADINRRSRFCVNNANELNQTFRNCSTFVMGRTCTSTGNKRTCGSGLISFLMGRMAMRFAWVMLLIGNL</sequence>
<evidence type="ECO:0000313" key="1">
    <source>
        <dbReference type="EMBL" id="GIZ01260.1"/>
    </source>
</evidence>
<comment type="caution">
    <text evidence="1">The sequence shown here is derived from an EMBL/GenBank/DDBJ whole genome shotgun (WGS) entry which is preliminary data.</text>
</comment>
<dbReference type="Proteomes" id="UP001054945">
    <property type="component" value="Unassembled WGS sequence"/>
</dbReference>
<protein>
    <submittedName>
        <fullName evidence="1">Uncharacterized protein</fullName>
    </submittedName>
</protein>